<evidence type="ECO:0000256" key="1">
    <source>
        <dbReference type="SAM" id="MobiDB-lite"/>
    </source>
</evidence>
<protein>
    <recommendedName>
        <fullName evidence="2">DNA replication checkpoint mediator MRC1 domain-containing protein</fullName>
    </recommendedName>
</protein>
<feature type="region of interest" description="Disordered" evidence="1">
    <location>
        <begin position="444"/>
        <end position="485"/>
    </location>
</feature>
<feature type="region of interest" description="Disordered" evidence="1">
    <location>
        <begin position="1399"/>
        <end position="1468"/>
    </location>
</feature>
<feature type="region of interest" description="Disordered" evidence="1">
    <location>
        <begin position="88"/>
        <end position="374"/>
    </location>
</feature>
<feature type="compositionally biased region" description="Basic and acidic residues" evidence="1">
    <location>
        <begin position="700"/>
        <end position="717"/>
    </location>
</feature>
<dbReference type="InterPro" id="IPR018564">
    <property type="entry name" value="Repl_chkpnt_MRC1_dom"/>
</dbReference>
<feature type="region of interest" description="Disordered" evidence="1">
    <location>
        <begin position="37"/>
        <end position="56"/>
    </location>
</feature>
<feature type="compositionally biased region" description="Acidic residues" evidence="1">
    <location>
        <begin position="1256"/>
        <end position="1267"/>
    </location>
</feature>
<feature type="compositionally biased region" description="Basic and acidic residues" evidence="1">
    <location>
        <begin position="361"/>
        <end position="374"/>
    </location>
</feature>
<gene>
    <name evidence="3" type="ORF">EHS25_001070</name>
</gene>
<organism evidence="3 4">
    <name type="scientific">Saitozyma podzolica</name>
    <dbReference type="NCBI Taxonomy" id="1890683"/>
    <lineage>
        <taxon>Eukaryota</taxon>
        <taxon>Fungi</taxon>
        <taxon>Dikarya</taxon>
        <taxon>Basidiomycota</taxon>
        <taxon>Agaricomycotina</taxon>
        <taxon>Tremellomycetes</taxon>
        <taxon>Tremellales</taxon>
        <taxon>Trimorphomycetaceae</taxon>
        <taxon>Saitozyma</taxon>
    </lineage>
</organism>
<feature type="domain" description="DNA replication checkpoint mediator MRC1" evidence="2">
    <location>
        <begin position="1113"/>
        <end position="1244"/>
    </location>
</feature>
<accession>A0A427YH31</accession>
<feature type="compositionally biased region" description="Low complexity" evidence="1">
    <location>
        <begin position="37"/>
        <end position="49"/>
    </location>
</feature>
<evidence type="ECO:0000313" key="3">
    <source>
        <dbReference type="EMBL" id="RSH90465.1"/>
    </source>
</evidence>
<feature type="region of interest" description="Disordered" evidence="1">
    <location>
        <begin position="1"/>
        <end position="32"/>
    </location>
</feature>
<feature type="compositionally biased region" description="Acidic residues" evidence="1">
    <location>
        <begin position="1120"/>
        <end position="1129"/>
    </location>
</feature>
<feature type="compositionally biased region" description="Basic and acidic residues" evidence="1">
    <location>
        <begin position="1162"/>
        <end position="1198"/>
    </location>
</feature>
<feature type="compositionally biased region" description="Low complexity" evidence="1">
    <location>
        <begin position="1447"/>
        <end position="1462"/>
    </location>
</feature>
<comment type="caution">
    <text evidence="3">The sequence shown here is derived from an EMBL/GenBank/DDBJ whole genome shotgun (WGS) entry which is preliminary data.</text>
</comment>
<sequence>MSALSPPRPAPRRTYGRARPASPTDDSAPSLFVSSTTVTSNVSVPTGTSIFPFRPANPAATDAAALEPEQSPSKSLLNRWTSNGSAWRKSLAGLDVPAVDTTSDDVEEDDAEELKREMERLRREARGLPTLGLPDPATVAAPGERPVDSLTDLPETSTPPPSSPPFTAKRVTHRPSSPDASGPQATSTEIDEETMPVVKSGISRATGRVRRILESDDEEEDENPFSANTTRDGLSPPPLQGVIRSRPSRVAISSEAGTDAEFESASVSETEHSPSPSPRKRPKTAETDEINDNTPRANHVQDFLATLADEDDAPEEDSAAATAAQMQKSSESIADPSGLFSDEEDGDSRAGKKVKGLKPLNKKEQKEMQKDMARARLERYVAPSRPEAERLPISSYLLSATKAIAIKASSRSSAVPAISAVPGLTFHGQSPASSTAHVTPVDEITLFTPSSNDAGKDRRDRSSKSRRSIDAVASSPTPQLSVDGRVTMVPGTSDGLSEDHELEAQIFDLEAVYDEDKVEKLAKQRRLEQTKRAVAQAQAARNKAKQPILNGNESDSDLDFEVLPDPVKSVAATSTTASSKLSERRRGPDAKAVLRRDNTVSAISKQRQDQLRLAGRSARHKDDDASETFVAFAARTFNHADLKRANGGAKPAERKAGRDRPVDAKSLDAMMKASHLRQVAAVQKKKEEDWGRARALPQRQEQDVEKLLDMTAKADARDAEDEENEEDEDGDYDPEDEDSADEVVQFSGEEDEEGAEVAGESEGDDGGSDVENDLEMSEGDKENVPLSSAPKQIGEDEDEDDEPVPLKVVRKARASNRAIVDSDDEEVTPRRPTEPRQPLSEVSAPARVDATPKGIEPTFVDLAGFGHGSGGGSGSGSGSPGFSQLFEATQAMGLMSGAADAFAGLRAAPQAGLLPAHALLPGVQISETQAERDNALVAGEADMEVDSDPLAFQPQPKAQYLNSQGLFTQTRPRAMPTPTHTHTHTHTEGSQTQGRRGPLAGRSDWSILGGEGGPNRSSSPSKETLETTEMTLSSPGKYSLPPPPAFSPTQGSHQFTRLKRRSSTDQTELSPADGAGESPASPSQPKQTDAFSALMVASHRQQRMEERDKSRPKRSALVDEQAEESDEDNGWLRPDAGEDENDDDEDDGQDLQDLVDDQAVNEEEKKRQDALAEEKRREIEKADDEKREAEARDVIEGKHRIKRKGQDFFSGDEDEENESGRRNWSKKMLKKRKLEREDGLHKLDGEVNVFVDAYEQDMDSDGDDIEEVAGFSDREREDSPPTYSARDAYTLVRAAAKRNRGKNLDEEEVQLDAEIAEGVGEDDFESFRTTTSRSRDLEMVDMEGDDEVAEMSQFSISRSTRVFTAVSASNGLRKTTSIRSEDNFQAYLQAESQTNRRVGPIGGVSVVSANHNNNNGSRSSNGSGSGFASSRPSIKPLGHGPKHPQPSRQSSTSSSASSILRSKTGKFA</sequence>
<evidence type="ECO:0000259" key="2">
    <source>
        <dbReference type="Pfam" id="PF09444"/>
    </source>
</evidence>
<feature type="compositionally biased region" description="Low complexity" evidence="1">
    <location>
        <begin position="1403"/>
        <end position="1430"/>
    </location>
</feature>
<feature type="compositionally biased region" description="Acidic residues" evidence="1">
    <location>
        <begin position="102"/>
        <end position="112"/>
    </location>
</feature>
<feature type="compositionally biased region" description="Polar residues" evidence="1">
    <location>
        <begin position="1080"/>
        <end position="1090"/>
    </location>
</feature>
<feature type="region of interest" description="Disordered" evidence="1">
    <location>
        <begin position="643"/>
        <end position="853"/>
    </location>
</feature>
<feature type="compositionally biased region" description="Polar residues" evidence="1">
    <location>
        <begin position="174"/>
        <end position="188"/>
    </location>
</feature>
<dbReference type="EMBL" id="RSCD01000010">
    <property type="protein sequence ID" value="RSH90465.1"/>
    <property type="molecule type" value="Genomic_DNA"/>
</dbReference>
<dbReference type="Proteomes" id="UP000279259">
    <property type="component" value="Unassembled WGS sequence"/>
</dbReference>
<dbReference type="Pfam" id="PF09444">
    <property type="entry name" value="MRC1"/>
    <property type="match status" value="1"/>
</dbReference>
<feature type="compositionally biased region" description="Basic and acidic residues" evidence="1">
    <location>
        <begin position="651"/>
        <end position="666"/>
    </location>
</feature>
<keyword evidence="4" id="KW-1185">Reference proteome</keyword>
<dbReference type="STRING" id="1890683.A0A427YH31"/>
<feature type="compositionally biased region" description="Basic and acidic residues" evidence="1">
    <location>
        <begin position="581"/>
        <end position="598"/>
    </location>
</feature>
<feature type="compositionally biased region" description="Basic residues" evidence="1">
    <location>
        <begin position="1223"/>
        <end position="1233"/>
    </location>
</feature>
<name>A0A427YH31_9TREE</name>
<dbReference type="OrthoDB" id="2575475at2759"/>
<feature type="compositionally biased region" description="Acidic residues" evidence="1">
    <location>
        <begin position="718"/>
        <end position="741"/>
    </location>
</feature>
<feature type="compositionally biased region" description="Acidic residues" evidence="1">
    <location>
        <begin position="1137"/>
        <end position="1161"/>
    </location>
</feature>
<reference evidence="3 4" key="1">
    <citation type="submission" date="2018-11" db="EMBL/GenBank/DDBJ databases">
        <title>Genome sequence of Saitozyma podzolica DSM 27192.</title>
        <authorList>
            <person name="Aliyu H."/>
            <person name="Gorte O."/>
            <person name="Ochsenreither K."/>
        </authorList>
    </citation>
    <scope>NUCLEOTIDE SEQUENCE [LARGE SCALE GENOMIC DNA]</scope>
    <source>
        <strain evidence="3 4">DSM 27192</strain>
    </source>
</reference>
<feature type="compositionally biased region" description="Acidic residues" evidence="1">
    <location>
        <begin position="308"/>
        <end position="318"/>
    </location>
</feature>
<feature type="region of interest" description="Disordered" evidence="1">
    <location>
        <begin position="1256"/>
        <end position="1285"/>
    </location>
</feature>
<proteinExistence type="predicted"/>
<evidence type="ECO:0000313" key="4">
    <source>
        <dbReference type="Proteomes" id="UP000279259"/>
    </source>
</evidence>
<feature type="region of interest" description="Disordered" evidence="1">
    <location>
        <begin position="970"/>
        <end position="1235"/>
    </location>
</feature>
<feature type="compositionally biased region" description="Basic and acidic residues" evidence="1">
    <location>
        <begin position="454"/>
        <end position="469"/>
    </location>
</feature>
<feature type="compositionally biased region" description="Acidic residues" evidence="1">
    <location>
        <begin position="748"/>
        <end position="777"/>
    </location>
</feature>
<feature type="compositionally biased region" description="Basic and acidic residues" evidence="1">
    <location>
        <begin position="113"/>
        <end position="126"/>
    </location>
</feature>
<feature type="region of interest" description="Disordered" evidence="1">
    <location>
        <begin position="570"/>
        <end position="624"/>
    </location>
</feature>